<dbReference type="PANTHER" id="PTHR33375">
    <property type="entry name" value="CHROMOSOME-PARTITIONING PROTEIN PARB-RELATED"/>
    <property type="match status" value="1"/>
</dbReference>
<comment type="caution">
    <text evidence="3">The sequence shown here is derived from an EMBL/GenBank/DDBJ whole genome shotgun (WGS) entry which is preliminary data.</text>
</comment>
<dbReference type="InterPro" id="IPR004437">
    <property type="entry name" value="ParB/RepB/Spo0J"/>
</dbReference>
<name>A0A2T6A9D2_9RHOB</name>
<dbReference type="AlphaFoldDB" id="A0A2T6A9D2"/>
<dbReference type="SUPFAM" id="SSF110849">
    <property type="entry name" value="ParB/Sulfiredoxin"/>
    <property type="match status" value="1"/>
</dbReference>
<evidence type="ECO:0000256" key="1">
    <source>
        <dbReference type="ARBA" id="ARBA00006295"/>
    </source>
</evidence>
<evidence type="ECO:0000259" key="2">
    <source>
        <dbReference type="SMART" id="SM00470"/>
    </source>
</evidence>
<dbReference type="Proteomes" id="UP000244224">
    <property type="component" value="Unassembled WGS sequence"/>
</dbReference>
<dbReference type="SMART" id="SM00470">
    <property type="entry name" value="ParB"/>
    <property type="match status" value="1"/>
</dbReference>
<dbReference type="InterPro" id="IPR050336">
    <property type="entry name" value="Chromosome_partition/occlusion"/>
</dbReference>
<keyword evidence="4" id="KW-1185">Reference proteome</keyword>
<dbReference type="InterPro" id="IPR036086">
    <property type="entry name" value="ParB/Sulfiredoxin_sf"/>
</dbReference>
<accession>A0A2T6A9D2</accession>
<sequence length="329" mass="36210">MARKDVLKGLLDAPAGAPAEAAEAPALPPRSGRGAIGAVSRSIADLKARSVVEIDPFLIEAGGVRDRLETDDAAEAGLRGSIAEYGQQVPVLLRPHPEKEGRYQIVYGRRRVLAMRDLGQPVKALIRDLDDRELILAQGQENTARRDLSFIEKVNFARQLQEIGYDRKVICDALSVDKTLLSRMLSVADRIPAEIIAGIGSAPAVGRDRWVALASLMEETETDAATLQSMIALSGAARSDDRFQAAWDYMARIIERRRAADAARLPEAQRLYTSDGVPLGQAKYDRNFCTLKLRLAHTEGFEDWLVQALPDLFTDWQARKLRNAGKDTP</sequence>
<comment type="similarity">
    <text evidence="1">Belongs to the ParB family.</text>
</comment>
<gene>
    <name evidence="3" type="ORF">C8N34_1345</name>
</gene>
<dbReference type="Pfam" id="PF07506">
    <property type="entry name" value="RepB"/>
    <property type="match status" value="1"/>
</dbReference>
<dbReference type="GO" id="GO:0007059">
    <property type="term" value="P:chromosome segregation"/>
    <property type="evidence" value="ECO:0007669"/>
    <property type="project" value="TreeGrafter"/>
</dbReference>
<evidence type="ECO:0000313" key="4">
    <source>
        <dbReference type="Proteomes" id="UP000244224"/>
    </source>
</evidence>
<evidence type="ECO:0000313" key="3">
    <source>
        <dbReference type="EMBL" id="PTX40389.1"/>
    </source>
</evidence>
<dbReference type="Gene3D" id="3.90.1530.30">
    <property type="match status" value="1"/>
</dbReference>
<dbReference type="InterPro" id="IPR003115">
    <property type="entry name" value="ParB_N"/>
</dbReference>
<proteinExistence type="inferred from homology"/>
<dbReference type="Pfam" id="PF02195">
    <property type="entry name" value="ParB_N"/>
    <property type="match status" value="1"/>
</dbReference>
<dbReference type="OrthoDB" id="7908920at2"/>
<organism evidence="3 4">
    <name type="scientific">Gemmobacter caeni</name>
    <dbReference type="NCBI Taxonomy" id="589035"/>
    <lineage>
        <taxon>Bacteria</taxon>
        <taxon>Pseudomonadati</taxon>
        <taxon>Pseudomonadota</taxon>
        <taxon>Alphaproteobacteria</taxon>
        <taxon>Rhodobacterales</taxon>
        <taxon>Paracoccaceae</taxon>
        <taxon>Gemmobacter</taxon>
    </lineage>
</organism>
<dbReference type="InterPro" id="IPR017819">
    <property type="entry name" value="Plasmid_partition_RepB"/>
</dbReference>
<dbReference type="CDD" id="cd16405">
    <property type="entry name" value="RepB_like_N"/>
    <property type="match status" value="1"/>
</dbReference>
<reference evidence="3 4" key="1">
    <citation type="submission" date="2018-04" db="EMBL/GenBank/DDBJ databases">
        <title>Genomic Encyclopedia of Archaeal and Bacterial Type Strains, Phase II (KMG-II): from individual species to whole genera.</title>
        <authorList>
            <person name="Goeker M."/>
        </authorList>
    </citation>
    <scope>NUCLEOTIDE SEQUENCE [LARGE SCALE GENOMIC DNA]</scope>
    <source>
        <strain evidence="3 4">DSM 21823</strain>
    </source>
</reference>
<feature type="domain" description="ParB-like N-terminal" evidence="2">
    <location>
        <begin position="52"/>
        <end position="143"/>
    </location>
</feature>
<dbReference type="InterPro" id="IPR037972">
    <property type="entry name" value="RepB_N"/>
</dbReference>
<dbReference type="GO" id="GO:0005694">
    <property type="term" value="C:chromosome"/>
    <property type="evidence" value="ECO:0007669"/>
    <property type="project" value="TreeGrafter"/>
</dbReference>
<dbReference type="SUPFAM" id="SSF109709">
    <property type="entry name" value="KorB DNA-binding domain-like"/>
    <property type="match status" value="1"/>
</dbReference>
<dbReference type="GO" id="GO:0003677">
    <property type="term" value="F:DNA binding"/>
    <property type="evidence" value="ECO:0007669"/>
    <property type="project" value="InterPro"/>
</dbReference>
<dbReference type="Gene3D" id="1.10.10.2830">
    <property type="match status" value="1"/>
</dbReference>
<protein>
    <submittedName>
        <fullName evidence="3">ParB family chromosome partitioning protein</fullName>
    </submittedName>
</protein>
<dbReference type="RefSeq" id="WP_108130883.1">
    <property type="nucleotide sequence ID" value="NZ_QBKP01000034.1"/>
</dbReference>
<dbReference type="InterPro" id="IPR011111">
    <property type="entry name" value="Plasmid_RepB"/>
</dbReference>
<dbReference type="EMBL" id="QBKP01000034">
    <property type="protein sequence ID" value="PTX40389.1"/>
    <property type="molecule type" value="Genomic_DNA"/>
</dbReference>
<dbReference type="PANTHER" id="PTHR33375:SF1">
    <property type="entry name" value="CHROMOSOME-PARTITIONING PROTEIN PARB-RELATED"/>
    <property type="match status" value="1"/>
</dbReference>
<dbReference type="NCBIfam" id="TIGR00180">
    <property type="entry name" value="parB_part"/>
    <property type="match status" value="1"/>
</dbReference>
<dbReference type="NCBIfam" id="TIGR03454">
    <property type="entry name" value="partition_RepB"/>
    <property type="match status" value="1"/>
</dbReference>